<keyword evidence="1" id="KW-0175">Coiled coil</keyword>
<dbReference type="AlphaFoldDB" id="G0ES82"/>
<reference evidence="2 3" key="1">
    <citation type="journal article" date="2011" name="J. Bacteriol.">
        <title>Complete genome sequence of the type strain Cupriavidus necator N-1.</title>
        <authorList>
            <person name="Poehlein A."/>
            <person name="Kusian B."/>
            <person name="Friedrich B."/>
            <person name="Daniel R."/>
            <person name="Bowien B."/>
        </authorList>
    </citation>
    <scope>NUCLEOTIDE SEQUENCE [LARGE SCALE GENOMIC DNA]</scope>
    <source>
        <strain evidence="3">ATCC 43291 / DSM 13513 / CCUG 52238 / LMG 8453 / N-1</strain>
    </source>
</reference>
<feature type="coiled-coil region" evidence="1">
    <location>
        <begin position="20"/>
        <end position="61"/>
    </location>
</feature>
<proteinExistence type="predicted"/>
<accession>G0ES82</accession>
<dbReference type="HOGENOM" id="CLU_172404_0_0_4"/>
<dbReference type="GeneID" id="34310666"/>
<sequence length="111" mass="12443">MSWPIGTTVSMATRRLDSDIVDLARDSTALKRDNAELRRQLMAAQRAAEHAEEALAISREAHAVMTLQIAQLEKLARELIRGAEQQPHWPLARWVKFGPMATLLTSIKDQA</sequence>
<evidence type="ECO:0000313" key="2">
    <source>
        <dbReference type="EMBL" id="AEI76700.1"/>
    </source>
</evidence>
<gene>
    <name evidence="2" type="ordered locus">CNE_1c13510</name>
</gene>
<protein>
    <submittedName>
        <fullName evidence="2">Uncharacterized protein</fullName>
    </submittedName>
</protein>
<dbReference type="Proteomes" id="UP000006798">
    <property type="component" value="Chromosome 1"/>
</dbReference>
<dbReference type="EMBL" id="CP002877">
    <property type="protein sequence ID" value="AEI76700.1"/>
    <property type="molecule type" value="Genomic_DNA"/>
</dbReference>
<evidence type="ECO:0000313" key="3">
    <source>
        <dbReference type="Proteomes" id="UP000006798"/>
    </source>
</evidence>
<organism evidence="2 3">
    <name type="scientific">Cupriavidus necator (strain ATCC 43291 / DSM 13513 / CCUG 52238 / LMG 8453 / N-1)</name>
    <name type="common">Ralstonia eutropha</name>
    <dbReference type="NCBI Taxonomy" id="1042878"/>
    <lineage>
        <taxon>Bacteria</taxon>
        <taxon>Pseudomonadati</taxon>
        <taxon>Pseudomonadota</taxon>
        <taxon>Betaproteobacteria</taxon>
        <taxon>Burkholderiales</taxon>
        <taxon>Burkholderiaceae</taxon>
        <taxon>Cupriavidus</taxon>
    </lineage>
</organism>
<evidence type="ECO:0000256" key="1">
    <source>
        <dbReference type="SAM" id="Coils"/>
    </source>
</evidence>
<dbReference type="KEGG" id="cnc:CNE_1c13510"/>
<dbReference type="RefSeq" id="WP_013956344.1">
    <property type="nucleotide sequence ID" value="NC_015726.1"/>
</dbReference>
<name>G0ES82_CUPNN</name>